<keyword evidence="2" id="KW-1185">Reference proteome</keyword>
<dbReference type="RefSeq" id="WP_243558680.1">
    <property type="nucleotide sequence ID" value="NZ_CP094528.1"/>
</dbReference>
<proteinExistence type="predicted"/>
<evidence type="ECO:0000313" key="2">
    <source>
        <dbReference type="Proteomes" id="UP000832097"/>
    </source>
</evidence>
<reference evidence="1 2" key="1">
    <citation type="submission" date="2022-03" db="EMBL/GenBank/DDBJ databases">
        <title>Mucilaginibacter sp. isolated from the gut of Protaetia brevitarsis seulensis larvae.</title>
        <authorList>
            <person name="Won M."/>
            <person name="Kim S.-J."/>
            <person name="Kwon S.-W."/>
        </authorList>
    </citation>
    <scope>NUCLEOTIDE SEQUENCE [LARGE SCALE GENOMIC DNA]</scope>
    <source>
        <strain evidence="1 2">CFWR-12</strain>
    </source>
</reference>
<sequence length="111" mass="11943">MTLRTYDLNKIAAALDGARGATGRPLSAEARALVFAVMDDTAGPDWATERMKRWEKARGLVVSPAHGGMTLWQAVVARWGTWYAEPTVCPGATAILEALEAVNAARTTTNR</sequence>
<gene>
    <name evidence="1" type="ORF">MTO99_09400</name>
</gene>
<evidence type="ECO:0000313" key="1">
    <source>
        <dbReference type="EMBL" id="UOE45935.1"/>
    </source>
</evidence>
<dbReference type="Proteomes" id="UP000832097">
    <property type="component" value="Chromosome"/>
</dbReference>
<organism evidence="1 2">
    <name type="scientific">Agromyces larvae</name>
    <dbReference type="NCBI Taxonomy" id="2929802"/>
    <lineage>
        <taxon>Bacteria</taxon>
        <taxon>Bacillati</taxon>
        <taxon>Actinomycetota</taxon>
        <taxon>Actinomycetes</taxon>
        <taxon>Micrococcales</taxon>
        <taxon>Microbacteriaceae</taxon>
        <taxon>Agromyces</taxon>
    </lineage>
</organism>
<name>A0ABY4C389_9MICO</name>
<protein>
    <submittedName>
        <fullName evidence="1">Uncharacterized protein</fullName>
    </submittedName>
</protein>
<dbReference type="EMBL" id="CP094528">
    <property type="protein sequence ID" value="UOE45935.1"/>
    <property type="molecule type" value="Genomic_DNA"/>
</dbReference>
<accession>A0ABY4C389</accession>